<dbReference type="AlphaFoldDB" id="A0A2J6Q7I5"/>
<dbReference type="STRING" id="1745343.A0A2J6Q7I5"/>
<reference evidence="2 3" key="1">
    <citation type="submission" date="2016-05" db="EMBL/GenBank/DDBJ databases">
        <title>A degradative enzymes factory behind the ericoid mycorrhizal symbiosis.</title>
        <authorList>
            <consortium name="DOE Joint Genome Institute"/>
            <person name="Martino E."/>
            <person name="Morin E."/>
            <person name="Grelet G."/>
            <person name="Kuo A."/>
            <person name="Kohler A."/>
            <person name="Daghino S."/>
            <person name="Barry K."/>
            <person name="Choi C."/>
            <person name="Cichocki N."/>
            <person name="Clum A."/>
            <person name="Copeland A."/>
            <person name="Hainaut M."/>
            <person name="Haridas S."/>
            <person name="Labutti K."/>
            <person name="Lindquist E."/>
            <person name="Lipzen A."/>
            <person name="Khouja H.-R."/>
            <person name="Murat C."/>
            <person name="Ohm R."/>
            <person name="Olson A."/>
            <person name="Spatafora J."/>
            <person name="Veneault-Fourrey C."/>
            <person name="Henrissat B."/>
            <person name="Grigoriev I."/>
            <person name="Martin F."/>
            <person name="Perotto S."/>
        </authorList>
    </citation>
    <scope>NUCLEOTIDE SEQUENCE [LARGE SCALE GENOMIC DNA]</scope>
    <source>
        <strain evidence="2 3">UAMH 7357</strain>
    </source>
</reference>
<evidence type="ECO:0000256" key="1">
    <source>
        <dbReference type="SAM" id="Phobius"/>
    </source>
</evidence>
<keyword evidence="1" id="KW-1133">Transmembrane helix</keyword>
<feature type="transmembrane region" description="Helical" evidence="1">
    <location>
        <begin position="162"/>
        <end position="181"/>
    </location>
</feature>
<feature type="transmembrane region" description="Helical" evidence="1">
    <location>
        <begin position="48"/>
        <end position="69"/>
    </location>
</feature>
<dbReference type="OrthoDB" id="3530325at2759"/>
<name>A0A2J6Q7I5_9HELO</name>
<feature type="transmembrane region" description="Helical" evidence="1">
    <location>
        <begin position="96"/>
        <end position="116"/>
    </location>
</feature>
<sequence length="628" mass="69232">MAMQAERQRIPGGIWHQTKRVLHDGWALSKKLVMQVWDWIQRLAANDYFLLFANFFAAVAFAITHHIYYDKLAGTPPPSGDSQFDGRLQQFSGQSVNVAIGTLFATLVTTLLTGCIKISHEQLSWKAARAKPAELGLLDSLFSGSLWPPRLWIHRQYLGPEILALLCLLLPFATIITPAQLNIEPARVENSSMMAVPTIDFRGGNFADQLAWDRDDDTSGMYYYGGPLASVTKAIVQSLMAGDVIDITAPFPNSTYLTLFFGPALKCTEIPQFSALWTNMSMALWNASGAMATSYLYLSWPGNSTYPWLVPGFNANTSDPSGYWYYDPPTGLMGFPVSLTVVGNAMSQSTYNLTKNMSIVQCQLWNATYAANISYENGAQSVLSNITSYIQAIELDTTVPAPSYVHPTAGAYDYVLTWAYMAVMEAFQDYITGEIFYDRIDNLGGSPTINNTNMLMTTLPFTNELKALNTTGFTGLGSSALGNISMKEALEAMFHNATLSLASQTRLLLSPTKPNTNVTAWTYQNIYTYSAKILWGAYGVSIGYTLVIILAGLYVVHSEKGFKKTDFSTILRVAHNVQLSHAIQMSETSGKAPLPERLEDSLVYIPPDGKLATENTNPFPAERKSLLH</sequence>
<proteinExistence type="predicted"/>
<organism evidence="2 3">
    <name type="scientific">Hyaloscypha hepaticicola</name>
    <dbReference type="NCBI Taxonomy" id="2082293"/>
    <lineage>
        <taxon>Eukaryota</taxon>
        <taxon>Fungi</taxon>
        <taxon>Dikarya</taxon>
        <taxon>Ascomycota</taxon>
        <taxon>Pezizomycotina</taxon>
        <taxon>Leotiomycetes</taxon>
        <taxon>Helotiales</taxon>
        <taxon>Hyaloscyphaceae</taxon>
        <taxon>Hyaloscypha</taxon>
    </lineage>
</organism>
<dbReference type="PANTHER" id="PTHR35041:SF6">
    <property type="entry name" value="FORMYLMETHIONINE DEFORMYLASE-LIKE PROTEIN-RELATED"/>
    <property type="match status" value="1"/>
</dbReference>
<keyword evidence="3" id="KW-1185">Reference proteome</keyword>
<evidence type="ECO:0000313" key="2">
    <source>
        <dbReference type="EMBL" id="PMD22229.1"/>
    </source>
</evidence>
<evidence type="ECO:0000313" key="3">
    <source>
        <dbReference type="Proteomes" id="UP000235672"/>
    </source>
</evidence>
<dbReference type="PANTHER" id="PTHR35041">
    <property type="entry name" value="MEDIATOR OF RNA POLYMERASE II TRANSCRIPTION SUBUNIT 1"/>
    <property type="match status" value="1"/>
</dbReference>
<accession>A0A2J6Q7I5</accession>
<keyword evidence="1" id="KW-0812">Transmembrane</keyword>
<gene>
    <name evidence="2" type="ORF">NA56DRAFT_97462</name>
</gene>
<feature type="transmembrane region" description="Helical" evidence="1">
    <location>
        <begin position="533"/>
        <end position="556"/>
    </location>
</feature>
<protein>
    <submittedName>
        <fullName evidence="2">Uncharacterized protein</fullName>
    </submittedName>
</protein>
<dbReference type="Proteomes" id="UP000235672">
    <property type="component" value="Unassembled WGS sequence"/>
</dbReference>
<dbReference type="EMBL" id="KZ613478">
    <property type="protein sequence ID" value="PMD22229.1"/>
    <property type="molecule type" value="Genomic_DNA"/>
</dbReference>
<keyword evidence="1" id="KW-0472">Membrane</keyword>